<proteinExistence type="predicted"/>
<name>A0A061AH78_RHOTO</name>
<accession>A0A061AH78</accession>
<sequence>MVCANMTCGLDSRLRQPPPRHLRAVPFEAATCRLDLKARGDALSRRCKMLLLAGTSKTGRSALISRHPVQLRLLHLVLCSLLPRFLRAPTPTVRRLEYEEASDGGTFEVGNDRAVRLGERAAGEVEMGL</sequence>
<reference evidence="1" key="1">
    <citation type="journal article" date="2014" name="Genome Announc.">
        <title>Draft genome sequence of Rhodosporidium toruloides CECT1137, an oleaginous yeast of biotechnological interest.</title>
        <authorList>
            <person name="Morin N."/>
            <person name="Calcas X."/>
            <person name="Devillers H."/>
            <person name="Durrens P."/>
            <person name="Sherman D.J."/>
            <person name="Nicaud J.-M."/>
            <person name="Neuveglise C."/>
        </authorList>
    </citation>
    <scope>NUCLEOTIDE SEQUENCE</scope>
    <source>
        <strain evidence="1">CECT1137</strain>
    </source>
</reference>
<organism evidence="1">
    <name type="scientific">Rhodotorula toruloides</name>
    <name type="common">Yeast</name>
    <name type="synonym">Rhodosporidium toruloides</name>
    <dbReference type="NCBI Taxonomy" id="5286"/>
    <lineage>
        <taxon>Eukaryota</taxon>
        <taxon>Fungi</taxon>
        <taxon>Dikarya</taxon>
        <taxon>Basidiomycota</taxon>
        <taxon>Pucciniomycotina</taxon>
        <taxon>Microbotryomycetes</taxon>
        <taxon>Sporidiobolales</taxon>
        <taxon>Sporidiobolaceae</taxon>
        <taxon>Rhodotorula</taxon>
    </lineage>
</organism>
<dbReference type="EMBL" id="LK052937">
    <property type="protein sequence ID" value="CDR36441.1"/>
    <property type="molecule type" value="Genomic_DNA"/>
</dbReference>
<evidence type="ECO:0000313" key="1">
    <source>
        <dbReference type="EMBL" id="CDR36441.1"/>
    </source>
</evidence>
<dbReference type="AlphaFoldDB" id="A0A061AH78"/>
<protein>
    <submittedName>
        <fullName evidence="1">RHTO0S02e02190g1_1</fullName>
    </submittedName>
</protein>
<gene>
    <name evidence="1" type="ORF">RHTO0S_02e02190g</name>
</gene>